<dbReference type="InterPro" id="IPR036396">
    <property type="entry name" value="Cyt_P450_sf"/>
</dbReference>
<dbReference type="EMBL" id="JBBPBM010000282">
    <property type="protein sequence ID" value="KAK8498021.1"/>
    <property type="molecule type" value="Genomic_DNA"/>
</dbReference>
<evidence type="ECO:0000313" key="9">
    <source>
        <dbReference type="EMBL" id="KAK8498021.1"/>
    </source>
</evidence>
<protein>
    <submittedName>
        <fullName evidence="9">Uncharacterized protein</fullName>
    </submittedName>
</protein>
<evidence type="ECO:0000313" key="10">
    <source>
        <dbReference type="Proteomes" id="UP001472677"/>
    </source>
</evidence>
<keyword evidence="4" id="KW-0479">Metal-binding</keyword>
<keyword evidence="5" id="KW-0560">Oxidoreductase</keyword>
<keyword evidence="8" id="KW-1133">Transmembrane helix</keyword>
<dbReference type="SUPFAM" id="SSF48264">
    <property type="entry name" value="Cytochrome P450"/>
    <property type="match status" value="1"/>
</dbReference>
<evidence type="ECO:0000256" key="1">
    <source>
        <dbReference type="ARBA" id="ARBA00001971"/>
    </source>
</evidence>
<evidence type="ECO:0000256" key="3">
    <source>
        <dbReference type="ARBA" id="ARBA00022617"/>
    </source>
</evidence>
<dbReference type="Gene3D" id="1.10.630.10">
    <property type="entry name" value="Cytochrome P450"/>
    <property type="match status" value="1"/>
</dbReference>
<keyword evidence="8" id="KW-0812">Transmembrane</keyword>
<comment type="similarity">
    <text evidence="2">Belongs to the cytochrome P450 family.</text>
</comment>
<evidence type="ECO:0000256" key="7">
    <source>
        <dbReference type="ARBA" id="ARBA00023033"/>
    </source>
</evidence>
<evidence type="ECO:0000256" key="5">
    <source>
        <dbReference type="ARBA" id="ARBA00023002"/>
    </source>
</evidence>
<gene>
    <name evidence="9" type="ORF">V6N12_001379</name>
</gene>
<proteinExistence type="inferred from homology"/>
<accession>A0ABR2AVY7</accession>
<reference evidence="9 10" key="1">
    <citation type="journal article" date="2024" name="G3 (Bethesda)">
        <title>Genome assembly of Hibiscus sabdariffa L. provides insights into metabolisms of medicinal natural products.</title>
        <authorList>
            <person name="Kim T."/>
        </authorList>
    </citation>
    <scope>NUCLEOTIDE SEQUENCE [LARGE SCALE GENOMIC DNA]</scope>
    <source>
        <strain evidence="9">TK-2024</strain>
        <tissue evidence="9">Old leaves</tissue>
    </source>
</reference>
<feature type="transmembrane region" description="Helical" evidence="8">
    <location>
        <begin position="32"/>
        <end position="58"/>
    </location>
</feature>
<dbReference type="Proteomes" id="UP001472677">
    <property type="component" value="Unassembled WGS sequence"/>
</dbReference>
<evidence type="ECO:0000256" key="4">
    <source>
        <dbReference type="ARBA" id="ARBA00022723"/>
    </source>
</evidence>
<evidence type="ECO:0000256" key="8">
    <source>
        <dbReference type="SAM" id="Phobius"/>
    </source>
</evidence>
<comment type="cofactor">
    <cofactor evidence="1">
        <name>heme</name>
        <dbReference type="ChEBI" id="CHEBI:30413"/>
    </cofactor>
</comment>
<evidence type="ECO:0000256" key="6">
    <source>
        <dbReference type="ARBA" id="ARBA00023004"/>
    </source>
</evidence>
<keyword evidence="8" id="KW-0472">Membrane</keyword>
<keyword evidence="3" id="KW-0349">Heme</keyword>
<keyword evidence="10" id="KW-1185">Reference proteome</keyword>
<keyword evidence="7" id="KW-0503">Monooxygenase</keyword>
<dbReference type="PANTHER" id="PTHR47946:SF6">
    <property type="entry name" value="CYTOCHROME P450 78A7"/>
    <property type="match status" value="1"/>
</dbReference>
<name>A0ABR2AVY7_9ROSI</name>
<sequence>MELGKGLVSKDTAWWVFTLPAFFGSENLLHGYLLFSLFIASLSIALLSWSFGVGGIAWKNARNRKGRLPIPGPRGLPVFGSLFTLSRGLAHRSLAAMAWSTANTQLMAFSLGSTPVVVASDPHTAREILTSPHFADRPIKQSAKSLMFSRAIGFAPNGTYGGF</sequence>
<keyword evidence="6" id="KW-0408">Iron</keyword>
<organism evidence="9 10">
    <name type="scientific">Hibiscus sabdariffa</name>
    <name type="common">roselle</name>
    <dbReference type="NCBI Taxonomy" id="183260"/>
    <lineage>
        <taxon>Eukaryota</taxon>
        <taxon>Viridiplantae</taxon>
        <taxon>Streptophyta</taxon>
        <taxon>Embryophyta</taxon>
        <taxon>Tracheophyta</taxon>
        <taxon>Spermatophyta</taxon>
        <taxon>Magnoliopsida</taxon>
        <taxon>eudicotyledons</taxon>
        <taxon>Gunneridae</taxon>
        <taxon>Pentapetalae</taxon>
        <taxon>rosids</taxon>
        <taxon>malvids</taxon>
        <taxon>Malvales</taxon>
        <taxon>Malvaceae</taxon>
        <taxon>Malvoideae</taxon>
        <taxon>Hibiscus</taxon>
    </lineage>
</organism>
<dbReference type="PANTHER" id="PTHR47946">
    <property type="entry name" value="CYTOCHROME P450 78A7-RELATED"/>
    <property type="match status" value="1"/>
</dbReference>
<evidence type="ECO:0000256" key="2">
    <source>
        <dbReference type="ARBA" id="ARBA00010617"/>
    </source>
</evidence>
<dbReference type="InterPro" id="IPR051996">
    <property type="entry name" value="Cytochrome_P450_78A"/>
</dbReference>
<comment type="caution">
    <text evidence="9">The sequence shown here is derived from an EMBL/GenBank/DDBJ whole genome shotgun (WGS) entry which is preliminary data.</text>
</comment>